<organism evidence="2 3">
    <name type="scientific">Burkholderia mayonis</name>
    <dbReference type="NCBI Taxonomy" id="1385591"/>
    <lineage>
        <taxon>Bacteria</taxon>
        <taxon>Pseudomonadati</taxon>
        <taxon>Pseudomonadota</taxon>
        <taxon>Betaproteobacteria</taxon>
        <taxon>Burkholderiales</taxon>
        <taxon>Burkholderiaceae</taxon>
        <taxon>Burkholderia</taxon>
        <taxon>pseudomallei group</taxon>
    </lineage>
</organism>
<evidence type="ECO:0000256" key="1">
    <source>
        <dbReference type="SAM" id="MobiDB-lite"/>
    </source>
</evidence>
<feature type="region of interest" description="Disordered" evidence="1">
    <location>
        <begin position="1"/>
        <end position="61"/>
    </location>
</feature>
<evidence type="ECO:0000313" key="2">
    <source>
        <dbReference type="EMBL" id="AOJ04585.1"/>
    </source>
</evidence>
<sequence>MKAEVSISNASIARSTGPSTPDRPDEVEGGRRRRKDGRGPVLRARARHDASNTASGPQPPA</sequence>
<keyword evidence="3" id="KW-1185">Reference proteome</keyword>
<evidence type="ECO:0000313" key="3">
    <source>
        <dbReference type="Proteomes" id="UP000062519"/>
    </source>
</evidence>
<gene>
    <name evidence="2" type="ORF">WS70_22525</name>
</gene>
<proteinExistence type="predicted"/>
<dbReference type="KEGG" id="buu:WS70_22525"/>
<reference evidence="2 3" key="1">
    <citation type="submission" date="2015-12" db="EMBL/GenBank/DDBJ databases">
        <title>Diversity of Burkholderia near neighbor genomes.</title>
        <authorList>
            <person name="Sahl J."/>
            <person name="Wagner D."/>
            <person name="Keim P."/>
        </authorList>
    </citation>
    <scope>NUCLEOTIDE SEQUENCE [LARGE SCALE GENOMIC DNA]</scope>
    <source>
        <strain evidence="2 3">BDU6</strain>
    </source>
</reference>
<name>A0A1B4FLP0_9BURK</name>
<accession>A0A1B4FLP0</accession>
<protein>
    <submittedName>
        <fullName evidence="2">Uncharacterized protein</fullName>
    </submittedName>
</protein>
<feature type="compositionally biased region" description="Polar residues" evidence="1">
    <location>
        <begin position="51"/>
        <end position="61"/>
    </location>
</feature>
<dbReference type="AlphaFoldDB" id="A0A1B4FLP0"/>
<feature type="compositionally biased region" description="Polar residues" evidence="1">
    <location>
        <begin position="1"/>
        <end position="19"/>
    </location>
</feature>
<dbReference type="EMBL" id="CP013387">
    <property type="protein sequence ID" value="AOJ04585.1"/>
    <property type="molecule type" value="Genomic_DNA"/>
</dbReference>
<dbReference type="Proteomes" id="UP000062519">
    <property type="component" value="Chromosome 2"/>
</dbReference>